<accession>A0A223I2J9</accession>
<dbReference type="PROSITE" id="PS51462">
    <property type="entry name" value="NUDIX"/>
    <property type="match status" value="1"/>
</dbReference>
<dbReference type="InterPro" id="IPR000086">
    <property type="entry name" value="NUDIX_hydrolase_dom"/>
</dbReference>
<dbReference type="Proteomes" id="UP000214975">
    <property type="component" value="Chromosome"/>
</dbReference>
<name>A0A223I2J9_THETR</name>
<protein>
    <submittedName>
        <fullName evidence="1">NUDIX hydrolase</fullName>
    </submittedName>
</protein>
<dbReference type="AlphaFoldDB" id="A0A223I2J9"/>
<dbReference type="GO" id="GO:0016787">
    <property type="term" value="F:hydrolase activity"/>
    <property type="evidence" value="ECO:0007669"/>
    <property type="project" value="UniProtKB-KW"/>
</dbReference>
<dbReference type="EMBL" id="CP016893">
    <property type="protein sequence ID" value="AST58867.1"/>
    <property type="molecule type" value="Genomic_DNA"/>
</dbReference>
<dbReference type="CDD" id="cd03673">
    <property type="entry name" value="NUDIX_Ap6A_hydrolase"/>
    <property type="match status" value="1"/>
</dbReference>
<proteinExistence type="predicted"/>
<evidence type="ECO:0000313" key="2">
    <source>
        <dbReference type="Proteomes" id="UP000214975"/>
    </source>
</evidence>
<organism evidence="1 2">
    <name type="scientific">Thermoanaerobacterium thermosaccharolyticum</name>
    <name type="common">Clostridium thermosaccharolyticum</name>
    <dbReference type="NCBI Taxonomy" id="1517"/>
    <lineage>
        <taxon>Bacteria</taxon>
        <taxon>Bacillati</taxon>
        <taxon>Bacillota</taxon>
        <taxon>Clostridia</taxon>
        <taxon>Thermoanaerobacterales</taxon>
        <taxon>Thermoanaerobacteraceae</taxon>
        <taxon>Thermoanaerobacterium</taxon>
    </lineage>
</organism>
<evidence type="ECO:0000313" key="1">
    <source>
        <dbReference type="EMBL" id="AST58867.1"/>
    </source>
</evidence>
<dbReference type="InterPro" id="IPR015797">
    <property type="entry name" value="NUDIX_hydrolase-like_dom_sf"/>
</dbReference>
<dbReference type="RefSeq" id="WP_013298054.1">
    <property type="nucleotide sequence ID" value="NZ_CP016893.1"/>
</dbReference>
<dbReference type="Pfam" id="PF00293">
    <property type="entry name" value="NUDIX"/>
    <property type="match status" value="1"/>
</dbReference>
<dbReference type="SUPFAM" id="SSF55811">
    <property type="entry name" value="Nudix"/>
    <property type="match status" value="1"/>
</dbReference>
<dbReference type="GeneID" id="93864415"/>
<dbReference type="OMA" id="KITWYLM"/>
<keyword evidence="1" id="KW-0378">Hydrolase</keyword>
<sequence length="142" mass="16171">MLIRECSGGVVFRGDEVFLLKNEKNEWVLPKGAIRNNELSVDAALRRVRAETGLKSLNVLSTAGETSYEFYSVTRQRPVYNKITWYLMSTDDQEFNISTEDGFSDGGFYPIDKALDLITYSQDRALVNVSYYKYKSLSKVIA</sequence>
<reference evidence="1 2" key="1">
    <citation type="submission" date="2016-08" db="EMBL/GenBank/DDBJ databases">
        <title>A novel genetic cassette of butanologenic Thermoanaerobacterium thermosaccharolyticum that directly convert cellulose to butanol.</title>
        <authorList>
            <person name="Li T."/>
            <person name="He J."/>
        </authorList>
    </citation>
    <scope>NUCLEOTIDE SEQUENCE [LARGE SCALE GENOMIC DNA]</scope>
    <source>
        <strain evidence="1 2">TG57</strain>
    </source>
</reference>
<dbReference type="Gene3D" id="3.90.79.10">
    <property type="entry name" value="Nucleoside Triphosphate Pyrophosphohydrolase"/>
    <property type="match status" value="1"/>
</dbReference>
<gene>
    <name evidence="1" type="ORF">Thert_03094</name>
</gene>